<proteinExistence type="predicted"/>
<organism evidence="1 2">
    <name type="scientific">Blumeria graminis f. sp. tritici</name>
    <dbReference type="NCBI Taxonomy" id="62690"/>
    <lineage>
        <taxon>Eukaryota</taxon>
        <taxon>Fungi</taxon>
        <taxon>Dikarya</taxon>
        <taxon>Ascomycota</taxon>
        <taxon>Pezizomycotina</taxon>
        <taxon>Leotiomycetes</taxon>
        <taxon>Erysiphales</taxon>
        <taxon>Erysiphaceae</taxon>
        <taxon>Blumeria</taxon>
    </lineage>
</organism>
<accession>A0A9X9MFT6</accession>
<evidence type="ECO:0000313" key="1">
    <source>
        <dbReference type="EMBL" id="VDB85837.1"/>
    </source>
</evidence>
<name>A0A9X9MFT6_BLUGR</name>
<sequence>MPARCQAEIDTDGGMSRF</sequence>
<dbReference type="EMBL" id="LR026988">
    <property type="protein sequence ID" value="VDB85837.1"/>
    <property type="molecule type" value="Genomic_DNA"/>
</dbReference>
<reference evidence="1 2" key="1">
    <citation type="submission" date="2018-08" db="EMBL/GenBank/DDBJ databases">
        <authorList>
            <person name="Muller C M."/>
        </authorList>
    </citation>
    <scope>NUCLEOTIDE SEQUENCE [LARGE SCALE GENOMIC DNA]</scope>
</reference>
<protein>
    <submittedName>
        <fullName evidence="1">Bgt-51911</fullName>
    </submittedName>
</protein>
<dbReference type="Proteomes" id="UP000324639">
    <property type="component" value="Chromosome Bgt_-05"/>
</dbReference>
<keyword evidence="2" id="KW-1185">Reference proteome</keyword>
<gene>
    <name evidence="1" type="ORF">BGT96224V316_LOCUS3545</name>
</gene>
<evidence type="ECO:0000313" key="2">
    <source>
        <dbReference type="Proteomes" id="UP000324639"/>
    </source>
</evidence>
<dbReference type="AlphaFoldDB" id="A0A9X9MFT6"/>